<protein>
    <submittedName>
        <fullName evidence="2">Uncharacterized protein</fullName>
    </submittedName>
</protein>
<gene>
    <name evidence="2" type="ORF">FHX52_3249</name>
</gene>
<dbReference type="AlphaFoldDB" id="A0A543PR26"/>
<evidence type="ECO:0000313" key="2">
    <source>
        <dbReference type="EMBL" id="TQN46524.1"/>
    </source>
</evidence>
<accession>A0A543PR26</accession>
<evidence type="ECO:0000256" key="1">
    <source>
        <dbReference type="SAM" id="Coils"/>
    </source>
</evidence>
<keyword evidence="1" id="KW-0175">Coiled coil</keyword>
<name>A0A543PR26_9MICO</name>
<comment type="caution">
    <text evidence="2">The sequence shown here is derived from an EMBL/GenBank/DDBJ whole genome shotgun (WGS) entry which is preliminary data.</text>
</comment>
<reference evidence="2 3" key="1">
    <citation type="submission" date="2019-06" db="EMBL/GenBank/DDBJ databases">
        <title>Sequencing the genomes of 1000 actinobacteria strains.</title>
        <authorList>
            <person name="Klenk H.-P."/>
        </authorList>
    </citation>
    <scope>NUCLEOTIDE SEQUENCE [LARGE SCALE GENOMIC DNA]</scope>
    <source>
        <strain evidence="2 3">DSM 21776</strain>
    </source>
</reference>
<sequence length="94" mass="10590">MRHPVDSESRRRLLAAQRAETEALRSVEAASRSRQRAQEKLDAAEAEFRHSQAQLVQISGLARAALLLDEDESTLRRWVRSASRDGMSSRDSEA</sequence>
<feature type="coiled-coil region" evidence="1">
    <location>
        <begin position="27"/>
        <end position="54"/>
    </location>
</feature>
<evidence type="ECO:0000313" key="3">
    <source>
        <dbReference type="Proteomes" id="UP000320085"/>
    </source>
</evidence>
<dbReference type="Proteomes" id="UP000320085">
    <property type="component" value="Unassembled WGS sequence"/>
</dbReference>
<dbReference type="EMBL" id="VFQF01000002">
    <property type="protein sequence ID" value="TQN46524.1"/>
    <property type="molecule type" value="Genomic_DNA"/>
</dbReference>
<organism evidence="2 3">
    <name type="scientific">Humibacillus xanthopallidus</name>
    <dbReference type="NCBI Taxonomy" id="412689"/>
    <lineage>
        <taxon>Bacteria</taxon>
        <taxon>Bacillati</taxon>
        <taxon>Actinomycetota</taxon>
        <taxon>Actinomycetes</taxon>
        <taxon>Micrococcales</taxon>
        <taxon>Intrasporangiaceae</taxon>
        <taxon>Humibacillus</taxon>
    </lineage>
</organism>
<proteinExistence type="predicted"/>